<reference evidence="2 3" key="1">
    <citation type="submission" date="2021-06" db="EMBL/GenBank/DDBJ databases">
        <title>Caerostris extrusa draft genome.</title>
        <authorList>
            <person name="Kono N."/>
            <person name="Arakawa K."/>
        </authorList>
    </citation>
    <scope>NUCLEOTIDE SEQUENCE [LARGE SCALE GENOMIC DNA]</scope>
</reference>
<evidence type="ECO:0000256" key="1">
    <source>
        <dbReference type="SAM" id="Phobius"/>
    </source>
</evidence>
<dbReference type="EMBL" id="BPLR01015127">
    <property type="protein sequence ID" value="GIY73813.1"/>
    <property type="molecule type" value="Genomic_DNA"/>
</dbReference>
<feature type="non-terminal residue" evidence="2">
    <location>
        <position position="86"/>
    </location>
</feature>
<sequence>MNDEISNEQSRDKLVLHKVEIMYQSPRVRSARNYGYFLRVICIYDFLVFVSWYYARKAFNYEIDKANIPMETEDLFSDDDGLKLIQ</sequence>
<dbReference type="AlphaFoldDB" id="A0AAV4VUY8"/>
<accession>A0AAV4VUY8</accession>
<proteinExistence type="predicted"/>
<keyword evidence="1" id="KW-1133">Transmembrane helix</keyword>
<keyword evidence="1" id="KW-0812">Transmembrane</keyword>
<organism evidence="2 3">
    <name type="scientific">Caerostris extrusa</name>
    <name type="common">Bark spider</name>
    <name type="synonym">Caerostris bankana</name>
    <dbReference type="NCBI Taxonomy" id="172846"/>
    <lineage>
        <taxon>Eukaryota</taxon>
        <taxon>Metazoa</taxon>
        <taxon>Ecdysozoa</taxon>
        <taxon>Arthropoda</taxon>
        <taxon>Chelicerata</taxon>
        <taxon>Arachnida</taxon>
        <taxon>Araneae</taxon>
        <taxon>Araneomorphae</taxon>
        <taxon>Entelegynae</taxon>
        <taxon>Araneoidea</taxon>
        <taxon>Araneidae</taxon>
        <taxon>Caerostris</taxon>
    </lineage>
</organism>
<feature type="transmembrane region" description="Helical" evidence="1">
    <location>
        <begin position="36"/>
        <end position="55"/>
    </location>
</feature>
<name>A0AAV4VUY8_CAEEX</name>
<evidence type="ECO:0000313" key="2">
    <source>
        <dbReference type="EMBL" id="GIY73813.1"/>
    </source>
</evidence>
<keyword evidence="3" id="KW-1185">Reference proteome</keyword>
<protein>
    <submittedName>
        <fullName evidence="2">Uncharacterized protein</fullName>
    </submittedName>
</protein>
<dbReference type="Proteomes" id="UP001054945">
    <property type="component" value="Unassembled WGS sequence"/>
</dbReference>
<comment type="caution">
    <text evidence="2">The sequence shown here is derived from an EMBL/GenBank/DDBJ whole genome shotgun (WGS) entry which is preliminary data.</text>
</comment>
<evidence type="ECO:0000313" key="3">
    <source>
        <dbReference type="Proteomes" id="UP001054945"/>
    </source>
</evidence>
<keyword evidence="1" id="KW-0472">Membrane</keyword>
<gene>
    <name evidence="2" type="ORF">CEXT_125331</name>
</gene>